<dbReference type="STRING" id="517418.Ctha_1749"/>
<dbReference type="KEGG" id="cts:Ctha_1749"/>
<feature type="domain" description="Exonuclease" evidence="6">
    <location>
        <begin position="43"/>
        <end position="219"/>
    </location>
</feature>
<dbReference type="GO" id="GO:0003887">
    <property type="term" value="F:DNA-directed DNA polymerase activity"/>
    <property type="evidence" value="ECO:0007669"/>
    <property type="project" value="InterPro"/>
</dbReference>
<dbReference type="EMBL" id="CP001100">
    <property type="protein sequence ID" value="ACF14206.1"/>
    <property type="molecule type" value="Genomic_DNA"/>
</dbReference>
<dbReference type="NCBIfam" id="TIGR00573">
    <property type="entry name" value="dnaq"/>
    <property type="match status" value="1"/>
</dbReference>
<dbReference type="SMART" id="SM00479">
    <property type="entry name" value="EXOIII"/>
    <property type="match status" value="1"/>
</dbReference>
<keyword evidence="3" id="KW-0269">Exonuclease</keyword>
<evidence type="ECO:0000256" key="4">
    <source>
        <dbReference type="ARBA" id="ARBA00025483"/>
    </source>
</evidence>
<keyword evidence="2" id="KW-0378">Hydrolase</keyword>
<evidence type="ECO:0000256" key="5">
    <source>
        <dbReference type="ARBA" id="ARBA00026073"/>
    </source>
</evidence>
<dbReference type="Proteomes" id="UP000001208">
    <property type="component" value="Chromosome"/>
</dbReference>
<evidence type="ECO:0000256" key="1">
    <source>
        <dbReference type="ARBA" id="ARBA00022722"/>
    </source>
</evidence>
<proteinExistence type="predicted"/>
<keyword evidence="1" id="KW-0540">Nuclease</keyword>
<dbReference type="InterPro" id="IPR013520">
    <property type="entry name" value="Ribonucl_H"/>
</dbReference>
<dbReference type="Gene3D" id="3.30.420.10">
    <property type="entry name" value="Ribonuclease H-like superfamily/Ribonuclease H"/>
    <property type="match status" value="1"/>
</dbReference>
<dbReference type="GO" id="GO:0008408">
    <property type="term" value="F:3'-5' exonuclease activity"/>
    <property type="evidence" value="ECO:0007669"/>
    <property type="project" value="TreeGrafter"/>
</dbReference>
<dbReference type="PANTHER" id="PTHR30231:SF4">
    <property type="entry name" value="PROTEIN NEN2"/>
    <property type="match status" value="1"/>
</dbReference>
<dbReference type="InterPro" id="IPR012337">
    <property type="entry name" value="RNaseH-like_sf"/>
</dbReference>
<gene>
    <name evidence="7" type="ordered locus">Ctha_1749</name>
</gene>
<reference evidence="7 8" key="1">
    <citation type="submission" date="2008-06" db="EMBL/GenBank/DDBJ databases">
        <title>Complete sequence of Chloroherpeton thalassium ATCC 35110.</title>
        <authorList>
            <consortium name="US DOE Joint Genome Institute"/>
            <person name="Lucas S."/>
            <person name="Copeland A."/>
            <person name="Lapidus A."/>
            <person name="Glavina del Rio T."/>
            <person name="Dalin E."/>
            <person name="Tice H."/>
            <person name="Bruce D."/>
            <person name="Goodwin L."/>
            <person name="Pitluck S."/>
            <person name="Schmutz J."/>
            <person name="Larimer F."/>
            <person name="Land M."/>
            <person name="Hauser L."/>
            <person name="Kyrpides N."/>
            <person name="Mikhailova N."/>
            <person name="Liu Z."/>
            <person name="Li T."/>
            <person name="Zhao F."/>
            <person name="Overmann J."/>
            <person name="Bryant D.A."/>
            <person name="Richardson P."/>
        </authorList>
    </citation>
    <scope>NUCLEOTIDE SEQUENCE [LARGE SCALE GENOMIC DNA]</scope>
    <source>
        <strain evidence="8">ATCC 35110 / GB-78</strain>
    </source>
</reference>
<protein>
    <submittedName>
        <fullName evidence="7">DNA polymerase III, epsilon subunit</fullName>
    </submittedName>
</protein>
<dbReference type="eggNOG" id="COG0847">
    <property type="taxonomic scope" value="Bacteria"/>
</dbReference>
<dbReference type="GO" id="GO:0005829">
    <property type="term" value="C:cytosol"/>
    <property type="evidence" value="ECO:0007669"/>
    <property type="project" value="TreeGrafter"/>
</dbReference>
<evidence type="ECO:0000259" key="6">
    <source>
        <dbReference type="SMART" id="SM00479"/>
    </source>
</evidence>
<dbReference type="HOGENOM" id="CLU_047806_7_0_10"/>
<dbReference type="Pfam" id="PF00929">
    <property type="entry name" value="RNase_T"/>
    <property type="match status" value="1"/>
</dbReference>
<dbReference type="FunFam" id="3.30.420.10:FF:000045">
    <property type="entry name" value="3'-5' exonuclease DinG"/>
    <property type="match status" value="1"/>
</dbReference>
<accession>B3QTA7</accession>
<dbReference type="AlphaFoldDB" id="B3QTA7"/>
<dbReference type="OrthoDB" id="9803913at2"/>
<evidence type="ECO:0000256" key="2">
    <source>
        <dbReference type="ARBA" id="ARBA00022801"/>
    </source>
</evidence>
<organism evidence="7 8">
    <name type="scientific">Chloroherpeton thalassium (strain ATCC 35110 / GB-78)</name>
    <dbReference type="NCBI Taxonomy" id="517418"/>
    <lineage>
        <taxon>Bacteria</taxon>
        <taxon>Pseudomonadati</taxon>
        <taxon>Chlorobiota</taxon>
        <taxon>Chlorobiia</taxon>
        <taxon>Chlorobiales</taxon>
        <taxon>Chloroherpetonaceae</taxon>
        <taxon>Chloroherpeton</taxon>
    </lineage>
</organism>
<keyword evidence="8" id="KW-1185">Reference proteome</keyword>
<dbReference type="GO" id="GO:0006260">
    <property type="term" value="P:DNA replication"/>
    <property type="evidence" value="ECO:0007669"/>
    <property type="project" value="InterPro"/>
</dbReference>
<evidence type="ECO:0000313" key="7">
    <source>
        <dbReference type="EMBL" id="ACF14206.1"/>
    </source>
</evidence>
<dbReference type="RefSeq" id="WP_012500290.1">
    <property type="nucleotide sequence ID" value="NC_011026.1"/>
</dbReference>
<dbReference type="CDD" id="cd06127">
    <property type="entry name" value="DEDDh"/>
    <property type="match status" value="1"/>
</dbReference>
<dbReference type="GO" id="GO:0003677">
    <property type="term" value="F:DNA binding"/>
    <property type="evidence" value="ECO:0007669"/>
    <property type="project" value="InterPro"/>
</dbReference>
<comment type="subunit">
    <text evidence="5">DNA polymerase III contains a core (composed of alpha, epsilon and theta chains) that associates with a tau subunit. This core dimerizes to form the POLIII' complex. PolIII' associates with the gamma complex (composed of gamma, delta, delta', psi and chi chains) and with the beta chain to form the complete DNA polymerase III complex.</text>
</comment>
<evidence type="ECO:0000313" key="8">
    <source>
        <dbReference type="Proteomes" id="UP000001208"/>
    </source>
</evidence>
<evidence type="ECO:0000256" key="3">
    <source>
        <dbReference type="ARBA" id="ARBA00022839"/>
    </source>
</evidence>
<dbReference type="InterPro" id="IPR036397">
    <property type="entry name" value="RNaseH_sf"/>
</dbReference>
<name>B3QTA7_CHLT3</name>
<sequence length="229" mass="25710">MMFFAKNKAERRCDKGLLPETVCRYVRAHEHPLAKRTLLRAVRFVVFDTETTGLDVKKDKIISIGAVAISDFAIQVADSFETLIRQEASGDKESIPVHGILKKDLAMAATEQGALESFLSYIAGSVLVAHHAMFDIEILNQALGRFFDLKIFNAVIDTADFAKRIEKGPFSSQDTKAGDYSLDKLCERYRIPIYDRHTAPGDAFITAQLFQILLYHAEKKRILTLGEIL</sequence>
<dbReference type="SUPFAM" id="SSF53098">
    <property type="entry name" value="Ribonuclease H-like"/>
    <property type="match status" value="1"/>
</dbReference>
<dbReference type="InterPro" id="IPR006054">
    <property type="entry name" value="DnaQ"/>
</dbReference>
<comment type="function">
    <text evidence="4">DNA polymerase III is a complex, multichain enzyme responsible for most of the replicative synthesis in bacteria. The epsilon subunit contain the editing function and is a proofreading 3'-5' exonuclease.</text>
</comment>
<dbReference type="PANTHER" id="PTHR30231">
    <property type="entry name" value="DNA POLYMERASE III SUBUNIT EPSILON"/>
    <property type="match status" value="1"/>
</dbReference>